<dbReference type="Proteomes" id="UP001589814">
    <property type="component" value="Unassembled WGS sequence"/>
</dbReference>
<reference evidence="2 3" key="1">
    <citation type="submission" date="2024-09" db="EMBL/GenBank/DDBJ databases">
        <authorList>
            <person name="Sun Q."/>
            <person name="Mori K."/>
        </authorList>
    </citation>
    <scope>NUCLEOTIDE SEQUENCE [LARGE SCALE GENOMIC DNA]</scope>
    <source>
        <strain evidence="2 3">CCM 7415</strain>
    </source>
</reference>
<organism evidence="2 3">
    <name type="scientific">Kushneria aurantia</name>
    <dbReference type="NCBI Taxonomy" id="504092"/>
    <lineage>
        <taxon>Bacteria</taxon>
        <taxon>Pseudomonadati</taxon>
        <taxon>Pseudomonadota</taxon>
        <taxon>Gammaproteobacteria</taxon>
        <taxon>Oceanospirillales</taxon>
        <taxon>Halomonadaceae</taxon>
        <taxon>Kushneria</taxon>
    </lineage>
</organism>
<evidence type="ECO:0000313" key="3">
    <source>
        <dbReference type="Proteomes" id="UP001589814"/>
    </source>
</evidence>
<feature type="region of interest" description="Disordered" evidence="1">
    <location>
        <begin position="171"/>
        <end position="197"/>
    </location>
</feature>
<feature type="region of interest" description="Disordered" evidence="1">
    <location>
        <begin position="138"/>
        <end position="158"/>
    </location>
</feature>
<comment type="caution">
    <text evidence="2">The sequence shown here is derived from an EMBL/GenBank/DDBJ whole genome shotgun (WGS) entry which is preliminary data.</text>
</comment>
<keyword evidence="3" id="KW-1185">Reference proteome</keyword>
<proteinExistence type="predicted"/>
<protein>
    <recommendedName>
        <fullName evidence="4">Replication protein</fullName>
    </recommendedName>
</protein>
<dbReference type="EMBL" id="JBHLVX010000064">
    <property type="protein sequence ID" value="MFC0269635.1"/>
    <property type="molecule type" value="Genomic_DNA"/>
</dbReference>
<evidence type="ECO:0000256" key="1">
    <source>
        <dbReference type="SAM" id="MobiDB-lite"/>
    </source>
</evidence>
<dbReference type="RefSeq" id="WP_156826896.1">
    <property type="nucleotide sequence ID" value="NZ_JBHLVX010000064.1"/>
</dbReference>
<evidence type="ECO:0008006" key="4">
    <source>
        <dbReference type="Google" id="ProtNLM"/>
    </source>
</evidence>
<feature type="compositionally biased region" description="Basic and acidic residues" evidence="1">
    <location>
        <begin position="184"/>
        <end position="197"/>
    </location>
</feature>
<evidence type="ECO:0000313" key="2">
    <source>
        <dbReference type="EMBL" id="MFC0269635.1"/>
    </source>
</evidence>
<name>A0ABV6G7X1_9GAMM</name>
<accession>A0ABV6G7X1</accession>
<gene>
    <name evidence="2" type="ORF">ACFFHW_16850</name>
</gene>
<sequence length="234" mass="26793">MDYYTSPWKIPSLNLANGSSRQQRSERREACLSTLWAILKYTDLVTLKVGVPTPEGGFVNLTVKYLARWTGLKQRRVERALADLQRAGLVGVHPRCEKRPDGSYKGHAAIKAVNKLFFAIFGLQFRLGYERKRAANRLKKKQREHAKASGTRTSAARRNLTARAALDRAGSTIQQLGMGHTQKRRQDDEHSRALDEEQQRQLQELMYQFKLAHSDWTADQCREAAENAIDARWR</sequence>